<feature type="chain" id="PRO_5045240524" description="Subtilase family protein" evidence="6">
    <location>
        <begin position="30"/>
        <end position="880"/>
    </location>
</feature>
<accession>A0ABP9SF87</accession>
<dbReference type="PROSITE" id="PS00138">
    <property type="entry name" value="SUBTILASE_SER"/>
    <property type="match status" value="1"/>
</dbReference>
<comment type="caution">
    <text evidence="4">Lacks conserved residue(s) required for the propagation of feature annotation.</text>
</comment>
<keyword evidence="8" id="KW-1185">Reference proteome</keyword>
<dbReference type="EMBL" id="BAABJQ010000021">
    <property type="protein sequence ID" value="GAA5194467.1"/>
    <property type="molecule type" value="Genomic_DNA"/>
</dbReference>
<sequence length="880" mass="88788">MGAIAAAGPLSLVTAVAAVAAGVASPASAAPDAAAAPVYDSAASGGAVIVVLKDQHSDLNLRTQGTERRAAALRDQAPLVADIRSHGGTDISQLVSVNAIAAHLSADEVGRLRDDPAVSQIVPDATTPLADQSAPQAAAQPSAASVKKPTPAACPTIPGEPGKPAQEPEAMADIHASTGNPHSAEMANSIATGKGVVVAINGMNKLAGNPDFQRADGSHVVINAPDYTVDASNDEAYGDASSVAAQGNVVFSYAGALPNSNVPANCTFTIKGDAPDASLVDASQIDTPPSSNLLLAESQIVANIDNSVISQHADVISESYGGAEARVPTVAHVANDAAVAAGVTVVVSSGDSGSSGTMNPISADPNVIAAGAVDNFRLVAMAHGYSSYVSNNIAAISSGGTAPTNKMVDLVAPGYFGEADCSVSCPAGYPTESMRGTSESAPLIAGAAADVIQAYRETHAGASPTPAQIKQILTGTATDLGAPADQQGSGLLNIYAAVKAAQVMPGATKGSGHPTPAGGASLVSGTSQLDLTGNGGKLNNTSVRLYNTGSTPALVGGVYRELGAPKQIGRTVTENISAPDPALPVPAEGAQAAAPIQFKVPAGLDRLDADMIWPDPTNGNIICFALFDPQGRLEQLSYDDGSAGRNGAIGSVSNDQHAEVTKPQPGTWTAKVLWSGKDVDLAVAPAVPGSYTGPMSFRISGQNWSYSPATLLPTLIGAHSSATVPLHVFMPKAPGDHPESVQFTATNGAVASLPVARRTLIPSSGGAFNTLITSAVGRAVGQVSTYDLVVPAGTSALDIDFHTADASPDNKYTFYLIDPSGAVVTTDTTPKTVDGQPVATAQLATTDPVPGTWEIDVMLNLTMSGKEFTQTVYGDAHLTR</sequence>
<feature type="region of interest" description="Disordered" evidence="5">
    <location>
        <begin position="128"/>
        <end position="167"/>
    </location>
</feature>
<evidence type="ECO:0008006" key="9">
    <source>
        <dbReference type="Google" id="ProtNLM"/>
    </source>
</evidence>
<proteinExistence type="inferred from homology"/>
<evidence type="ECO:0000256" key="6">
    <source>
        <dbReference type="SAM" id="SignalP"/>
    </source>
</evidence>
<evidence type="ECO:0000256" key="1">
    <source>
        <dbReference type="ARBA" id="ARBA00022670"/>
    </source>
</evidence>
<dbReference type="Gene3D" id="3.30.70.80">
    <property type="entry name" value="Peptidase S8 propeptide/proteinase inhibitor I9"/>
    <property type="match status" value="1"/>
</dbReference>
<evidence type="ECO:0000256" key="4">
    <source>
        <dbReference type="PROSITE-ProRule" id="PRU01240"/>
    </source>
</evidence>
<dbReference type="PROSITE" id="PS51892">
    <property type="entry name" value="SUBTILASE"/>
    <property type="match status" value="1"/>
</dbReference>
<dbReference type="InterPro" id="IPR023828">
    <property type="entry name" value="Peptidase_S8_Ser-AS"/>
</dbReference>
<evidence type="ECO:0000313" key="7">
    <source>
        <dbReference type="EMBL" id="GAA5194467.1"/>
    </source>
</evidence>
<reference evidence="8" key="1">
    <citation type="journal article" date="2019" name="Int. J. Syst. Evol. Microbiol.">
        <title>The Global Catalogue of Microorganisms (GCM) 10K type strain sequencing project: providing services to taxonomists for standard genome sequencing and annotation.</title>
        <authorList>
            <consortium name="The Broad Institute Genomics Platform"/>
            <consortium name="The Broad Institute Genome Sequencing Center for Infectious Disease"/>
            <person name="Wu L."/>
            <person name="Ma J."/>
        </authorList>
    </citation>
    <scope>NUCLEOTIDE SEQUENCE [LARGE SCALE GENOMIC DNA]</scope>
    <source>
        <strain evidence="8">JCM 18304</strain>
    </source>
</reference>
<evidence type="ECO:0000256" key="3">
    <source>
        <dbReference type="ARBA" id="ARBA00022825"/>
    </source>
</evidence>
<gene>
    <name evidence="7" type="ORF">GCM10023322_58940</name>
</gene>
<dbReference type="InterPro" id="IPR037045">
    <property type="entry name" value="S8pro/Inhibitor_I9_sf"/>
</dbReference>
<keyword evidence="3" id="KW-0720">Serine protease</keyword>
<keyword evidence="1" id="KW-0645">Protease</keyword>
<evidence type="ECO:0000256" key="2">
    <source>
        <dbReference type="ARBA" id="ARBA00022801"/>
    </source>
</evidence>
<feature type="signal peptide" evidence="6">
    <location>
        <begin position="1"/>
        <end position="29"/>
    </location>
</feature>
<comment type="caution">
    <text evidence="7">The sequence shown here is derived from an EMBL/GenBank/DDBJ whole genome shotgun (WGS) entry which is preliminary data.</text>
</comment>
<evidence type="ECO:0000256" key="5">
    <source>
        <dbReference type="SAM" id="MobiDB-lite"/>
    </source>
</evidence>
<dbReference type="InterPro" id="IPR036852">
    <property type="entry name" value="Peptidase_S8/S53_dom_sf"/>
</dbReference>
<dbReference type="Gene3D" id="3.40.50.200">
    <property type="entry name" value="Peptidase S8/S53 domain"/>
    <property type="match status" value="1"/>
</dbReference>
<keyword evidence="2" id="KW-0378">Hydrolase</keyword>
<protein>
    <recommendedName>
        <fullName evidence="9">Subtilase family protein</fullName>
    </recommendedName>
</protein>
<feature type="compositionally biased region" description="Low complexity" evidence="5">
    <location>
        <begin position="128"/>
        <end position="145"/>
    </location>
</feature>
<keyword evidence="6" id="KW-0732">Signal</keyword>
<name>A0ABP9SF87_9ACTN</name>
<organism evidence="7 8">
    <name type="scientific">Rugosimonospora acidiphila</name>
    <dbReference type="NCBI Taxonomy" id="556531"/>
    <lineage>
        <taxon>Bacteria</taxon>
        <taxon>Bacillati</taxon>
        <taxon>Actinomycetota</taxon>
        <taxon>Actinomycetes</taxon>
        <taxon>Micromonosporales</taxon>
        <taxon>Micromonosporaceae</taxon>
        <taxon>Rugosimonospora</taxon>
    </lineage>
</organism>
<evidence type="ECO:0000313" key="8">
    <source>
        <dbReference type="Proteomes" id="UP001501570"/>
    </source>
</evidence>
<dbReference type="RefSeq" id="WP_345635084.1">
    <property type="nucleotide sequence ID" value="NZ_BAABJQ010000021.1"/>
</dbReference>
<comment type="similarity">
    <text evidence="4">Belongs to the peptidase S8 family.</text>
</comment>
<dbReference type="SUPFAM" id="SSF52743">
    <property type="entry name" value="Subtilisin-like"/>
    <property type="match status" value="1"/>
</dbReference>
<dbReference type="Proteomes" id="UP001501570">
    <property type="component" value="Unassembled WGS sequence"/>
</dbReference>